<protein>
    <submittedName>
        <fullName evidence="2">Uncharacterized protein</fullName>
    </submittedName>
</protein>
<gene>
    <name evidence="2" type="ORF">CYLTODRAFT_38895</name>
</gene>
<sequence>MQAAPAPRDNAAKLEDYKMRLAHKDLAVFERISVKFGKYIANPRAFYSEARAKILELIEAAYDNAAFHSGVQKGAPLCGIQTQWARCYVYLVHGLYMNQERYNNDPDLHNKLRYLIATAFNEQHPPGPHVVPPDPVCQQPGMAPSTSSRQSSAAPAPSVASTEPLPTPPATATRPVPPKPPPKSRRLVFDEIAALDEEDYEATKQTSSSASPEIARGPSEEQPRASQTPVPAEKEEPDLVAMEVDTPEPEPKTTLRQEEPADMEVETPPAARLQPMNREDYQKDLIDLGLSEAAVIVDGVDIPCPKSTVSILVKPGLFKALAKWNGRFDDSSVFQYVQLHTMKLMHWVC</sequence>
<feature type="compositionally biased region" description="Pro residues" evidence="1">
    <location>
        <begin position="125"/>
        <end position="135"/>
    </location>
</feature>
<reference evidence="2 3" key="1">
    <citation type="journal article" date="2015" name="Fungal Genet. Biol.">
        <title>Evolution of novel wood decay mechanisms in Agaricales revealed by the genome sequences of Fistulina hepatica and Cylindrobasidium torrendii.</title>
        <authorList>
            <person name="Floudas D."/>
            <person name="Held B.W."/>
            <person name="Riley R."/>
            <person name="Nagy L.G."/>
            <person name="Koehler G."/>
            <person name="Ransdell A.S."/>
            <person name="Younus H."/>
            <person name="Chow J."/>
            <person name="Chiniquy J."/>
            <person name="Lipzen A."/>
            <person name="Tritt A."/>
            <person name="Sun H."/>
            <person name="Haridas S."/>
            <person name="LaButti K."/>
            <person name="Ohm R.A."/>
            <person name="Kues U."/>
            <person name="Blanchette R.A."/>
            <person name="Grigoriev I.V."/>
            <person name="Minto R.E."/>
            <person name="Hibbett D.S."/>
        </authorList>
    </citation>
    <scope>NUCLEOTIDE SEQUENCE [LARGE SCALE GENOMIC DNA]</scope>
    <source>
        <strain evidence="2 3">FP15055 ss-10</strain>
    </source>
</reference>
<dbReference type="Proteomes" id="UP000054007">
    <property type="component" value="Unassembled WGS sequence"/>
</dbReference>
<evidence type="ECO:0000313" key="3">
    <source>
        <dbReference type="Proteomes" id="UP000054007"/>
    </source>
</evidence>
<evidence type="ECO:0000313" key="2">
    <source>
        <dbReference type="EMBL" id="KIY66242.1"/>
    </source>
</evidence>
<feature type="region of interest" description="Disordered" evidence="1">
    <location>
        <begin position="199"/>
        <end position="267"/>
    </location>
</feature>
<feature type="compositionally biased region" description="Basic and acidic residues" evidence="1">
    <location>
        <begin position="249"/>
        <end position="259"/>
    </location>
</feature>
<feature type="region of interest" description="Disordered" evidence="1">
    <location>
        <begin position="125"/>
        <end position="185"/>
    </location>
</feature>
<dbReference type="OrthoDB" id="3040699at2759"/>
<accession>A0A0D7B6Y4</accession>
<feature type="compositionally biased region" description="Pro residues" evidence="1">
    <location>
        <begin position="165"/>
        <end position="181"/>
    </location>
</feature>
<organism evidence="2 3">
    <name type="scientific">Cylindrobasidium torrendii FP15055 ss-10</name>
    <dbReference type="NCBI Taxonomy" id="1314674"/>
    <lineage>
        <taxon>Eukaryota</taxon>
        <taxon>Fungi</taxon>
        <taxon>Dikarya</taxon>
        <taxon>Basidiomycota</taxon>
        <taxon>Agaricomycotina</taxon>
        <taxon>Agaricomycetes</taxon>
        <taxon>Agaricomycetidae</taxon>
        <taxon>Agaricales</taxon>
        <taxon>Marasmiineae</taxon>
        <taxon>Physalacriaceae</taxon>
        <taxon>Cylindrobasidium</taxon>
    </lineage>
</organism>
<dbReference type="EMBL" id="KN880560">
    <property type="protein sequence ID" value="KIY66242.1"/>
    <property type="molecule type" value="Genomic_DNA"/>
</dbReference>
<dbReference type="AlphaFoldDB" id="A0A0D7B6Y4"/>
<feature type="compositionally biased region" description="Low complexity" evidence="1">
    <location>
        <begin position="143"/>
        <end position="161"/>
    </location>
</feature>
<keyword evidence="3" id="KW-1185">Reference proteome</keyword>
<name>A0A0D7B6Y4_9AGAR</name>
<evidence type="ECO:0000256" key="1">
    <source>
        <dbReference type="SAM" id="MobiDB-lite"/>
    </source>
</evidence>
<proteinExistence type="predicted"/>